<dbReference type="OrthoDB" id="2800937at2759"/>
<organism evidence="1 2">
    <name type="scientific">Dichomitus squalens (strain LYAD-421)</name>
    <name type="common">Western red white-rot fungus</name>
    <dbReference type="NCBI Taxonomy" id="732165"/>
    <lineage>
        <taxon>Eukaryota</taxon>
        <taxon>Fungi</taxon>
        <taxon>Dikarya</taxon>
        <taxon>Basidiomycota</taxon>
        <taxon>Agaricomycotina</taxon>
        <taxon>Agaricomycetes</taxon>
        <taxon>Polyporales</taxon>
        <taxon>Polyporaceae</taxon>
        <taxon>Dichomitus</taxon>
    </lineage>
</organism>
<evidence type="ECO:0000313" key="2">
    <source>
        <dbReference type="Proteomes" id="UP000053319"/>
    </source>
</evidence>
<dbReference type="KEGG" id="dsq:DICSQDRAFT_60623"/>
<sequence>MNTLGPPLQLGNTVISPSASHRFLGVIIDYRLQFHQHVAFALGKGMAWVATLRRLARSQYGLTPVLVRRLYLAVAVPSMLYAVDTFITPVHTAPGQTRQPGSVGAVKKLARVQREAMLLITGAMRSAPTDLLVAHADLLPFQHLVDKLCQRAVIHLCTLPTSHPLAAHVRRAAHCYD</sequence>
<dbReference type="AlphaFoldDB" id="R7SZG1"/>
<dbReference type="RefSeq" id="XP_007365778.1">
    <property type="nucleotide sequence ID" value="XM_007365716.1"/>
</dbReference>
<dbReference type="OMA" id="DRELRWH"/>
<evidence type="ECO:0008006" key="3">
    <source>
        <dbReference type="Google" id="ProtNLM"/>
    </source>
</evidence>
<dbReference type="Proteomes" id="UP000053319">
    <property type="component" value="Unassembled WGS sequence"/>
</dbReference>
<dbReference type="EMBL" id="JH719410">
    <property type="protein sequence ID" value="EJF61333.1"/>
    <property type="molecule type" value="Genomic_DNA"/>
</dbReference>
<reference evidence="1 2" key="1">
    <citation type="journal article" date="2012" name="Science">
        <title>The Paleozoic origin of enzymatic lignin decomposition reconstructed from 31 fungal genomes.</title>
        <authorList>
            <person name="Floudas D."/>
            <person name="Binder M."/>
            <person name="Riley R."/>
            <person name="Barry K."/>
            <person name="Blanchette R.A."/>
            <person name="Henrissat B."/>
            <person name="Martinez A.T."/>
            <person name="Otillar R."/>
            <person name="Spatafora J.W."/>
            <person name="Yadav J.S."/>
            <person name="Aerts A."/>
            <person name="Benoit I."/>
            <person name="Boyd A."/>
            <person name="Carlson A."/>
            <person name="Copeland A."/>
            <person name="Coutinho P.M."/>
            <person name="de Vries R.P."/>
            <person name="Ferreira P."/>
            <person name="Findley K."/>
            <person name="Foster B."/>
            <person name="Gaskell J."/>
            <person name="Glotzer D."/>
            <person name="Gorecki P."/>
            <person name="Heitman J."/>
            <person name="Hesse C."/>
            <person name="Hori C."/>
            <person name="Igarashi K."/>
            <person name="Jurgens J.A."/>
            <person name="Kallen N."/>
            <person name="Kersten P."/>
            <person name="Kohler A."/>
            <person name="Kuees U."/>
            <person name="Kumar T.K.A."/>
            <person name="Kuo A."/>
            <person name="LaButti K."/>
            <person name="Larrondo L.F."/>
            <person name="Lindquist E."/>
            <person name="Ling A."/>
            <person name="Lombard V."/>
            <person name="Lucas S."/>
            <person name="Lundell T."/>
            <person name="Martin R."/>
            <person name="McLaughlin D.J."/>
            <person name="Morgenstern I."/>
            <person name="Morin E."/>
            <person name="Murat C."/>
            <person name="Nagy L.G."/>
            <person name="Nolan M."/>
            <person name="Ohm R.A."/>
            <person name="Patyshakuliyeva A."/>
            <person name="Rokas A."/>
            <person name="Ruiz-Duenas F.J."/>
            <person name="Sabat G."/>
            <person name="Salamov A."/>
            <person name="Samejima M."/>
            <person name="Schmutz J."/>
            <person name="Slot J.C."/>
            <person name="St John F."/>
            <person name="Stenlid J."/>
            <person name="Sun H."/>
            <person name="Sun S."/>
            <person name="Syed K."/>
            <person name="Tsang A."/>
            <person name="Wiebenga A."/>
            <person name="Young D."/>
            <person name="Pisabarro A."/>
            <person name="Eastwood D.C."/>
            <person name="Martin F."/>
            <person name="Cullen D."/>
            <person name="Grigoriev I.V."/>
            <person name="Hibbett D.S."/>
        </authorList>
    </citation>
    <scope>NUCLEOTIDE SEQUENCE [LARGE SCALE GENOMIC DNA]</scope>
    <source>
        <strain evidence="1 2">LYAD-421 SS1</strain>
    </source>
</reference>
<proteinExistence type="predicted"/>
<dbReference type="HOGENOM" id="CLU_114215_0_0_1"/>
<protein>
    <recommendedName>
        <fullName evidence="3">Reverse transcriptase domain-containing protein</fullName>
    </recommendedName>
</protein>
<evidence type="ECO:0000313" key="1">
    <source>
        <dbReference type="EMBL" id="EJF61333.1"/>
    </source>
</evidence>
<accession>R7SZG1</accession>
<gene>
    <name evidence="1" type="ORF">DICSQDRAFT_60623</name>
</gene>
<name>R7SZG1_DICSQ</name>
<dbReference type="GeneID" id="18842978"/>